<keyword evidence="5" id="KW-1185">Reference proteome</keyword>
<accession>A0A858QAN2</accession>
<reference evidence="5" key="1">
    <citation type="submission" date="2019-12" db="EMBL/GenBank/DDBJ databases">
        <authorList>
            <person name="Awala S.I."/>
            <person name="Rhee S.K."/>
        </authorList>
    </citation>
    <scope>NUCLEOTIDE SEQUENCE [LARGE SCALE GENOMIC DNA]</scope>
    <source>
        <strain evidence="5">IM1</strain>
    </source>
</reference>
<feature type="region of interest" description="Disordered" evidence="1">
    <location>
        <begin position="315"/>
        <end position="336"/>
    </location>
</feature>
<dbReference type="Proteomes" id="UP000503004">
    <property type="component" value="Chromosome"/>
</dbReference>
<dbReference type="Pfam" id="PF12146">
    <property type="entry name" value="Hydrolase_4"/>
    <property type="match status" value="1"/>
</dbReference>
<dbReference type="Gene3D" id="3.40.50.1820">
    <property type="entry name" value="alpha/beta hydrolase"/>
    <property type="match status" value="1"/>
</dbReference>
<dbReference type="GO" id="GO:0016787">
    <property type="term" value="F:hydrolase activity"/>
    <property type="evidence" value="ECO:0007669"/>
    <property type="project" value="UniProtKB-KW"/>
</dbReference>
<dbReference type="SUPFAM" id="SSF53474">
    <property type="entry name" value="alpha/beta-Hydrolases"/>
    <property type="match status" value="1"/>
</dbReference>
<dbReference type="InterPro" id="IPR000073">
    <property type="entry name" value="AB_hydrolase_1"/>
</dbReference>
<name>A0A858QAN2_9GAMM</name>
<dbReference type="KEGG" id="metu:GNH96_12825"/>
<sequence length="336" mass="36586">MHRRFRFRSSHALVCLALLAMQTACAPLINRPGPEATVPRLHTAHFVAADGAVLPVRHWLPRAARPKAVIVALHGFNDYSHAFEPLGSYLEIRGIGCYAYDQRGFGLAPGRGLWAGVEAYARDLEAIVGQVRARHPGVPVYVLGESMGGAVAIVAMTSALPPRADGLILSAPAVWSRETMPWYQRSLLALSSHTVPWLRLTGEGLGVMASDNIEMLRGLGRDPNVIKATRVDAIHGLADLMDAAQERVAALRTPTLVLYGERDEIIPRPPVMALLGKLPPGTRFAYYRQGYHLLLRDLQADKPWRDIAAWVTAPSEPLPSGAERQAAEGFPAPDDT</sequence>
<evidence type="ECO:0000313" key="4">
    <source>
        <dbReference type="EMBL" id="QJD30764.1"/>
    </source>
</evidence>
<organism evidence="4 5">
    <name type="scientific">Methylococcus geothermalis</name>
    <dbReference type="NCBI Taxonomy" id="2681310"/>
    <lineage>
        <taxon>Bacteria</taxon>
        <taxon>Pseudomonadati</taxon>
        <taxon>Pseudomonadota</taxon>
        <taxon>Gammaproteobacteria</taxon>
        <taxon>Methylococcales</taxon>
        <taxon>Methylococcaceae</taxon>
        <taxon>Methylococcus</taxon>
    </lineage>
</organism>
<feature type="domain" description="Serine aminopeptidase S33" evidence="3">
    <location>
        <begin position="65"/>
        <end position="298"/>
    </location>
</feature>
<dbReference type="InterPro" id="IPR029058">
    <property type="entry name" value="AB_hydrolase_fold"/>
</dbReference>
<evidence type="ECO:0000259" key="3">
    <source>
        <dbReference type="Pfam" id="PF12146"/>
    </source>
</evidence>
<dbReference type="InterPro" id="IPR051044">
    <property type="entry name" value="MAG_DAG_Lipase"/>
</dbReference>
<dbReference type="PANTHER" id="PTHR11614">
    <property type="entry name" value="PHOSPHOLIPASE-RELATED"/>
    <property type="match status" value="1"/>
</dbReference>
<evidence type="ECO:0000313" key="5">
    <source>
        <dbReference type="Proteomes" id="UP000503004"/>
    </source>
</evidence>
<dbReference type="PRINTS" id="PR00111">
    <property type="entry name" value="ABHYDROLASE"/>
</dbReference>
<proteinExistence type="predicted"/>
<dbReference type="InterPro" id="IPR022742">
    <property type="entry name" value="Hydrolase_4"/>
</dbReference>
<dbReference type="EMBL" id="CP046565">
    <property type="protein sequence ID" value="QJD30764.1"/>
    <property type="molecule type" value="Genomic_DNA"/>
</dbReference>
<dbReference type="RefSeq" id="WP_169604039.1">
    <property type="nucleotide sequence ID" value="NZ_CP046565.1"/>
</dbReference>
<gene>
    <name evidence="4" type="ORF">GNH96_12825</name>
</gene>
<feature type="chain" id="PRO_5033027013" evidence="2">
    <location>
        <begin position="27"/>
        <end position="336"/>
    </location>
</feature>
<feature type="signal peptide" evidence="2">
    <location>
        <begin position="1"/>
        <end position="26"/>
    </location>
</feature>
<dbReference type="AlphaFoldDB" id="A0A858QAN2"/>
<keyword evidence="4" id="KW-0378">Hydrolase</keyword>
<evidence type="ECO:0000256" key="1">
    <source>
        <dbReference type="SAM" id="MobiDB-lite"/>
    </source>
</evidence>
<protein>
    <submittedName>
        <fullName evidence="4">Alpha/beta fold hydrolase</fullName>
    </submittedName>
</protein>
<keyword evidence="2" id="KW-0732">Signal</keyword>
<evidence type="ECO:0000256" key="2">
    <source>
        <dbReference type="SAM" id="SignalP"/>
    </source>
</evidence>